<keyword evidence="2" id="KW-1185">Reference proteome</keyword>
<gene>
    <name evidence="1" type="ORF">BS47DRAFT_1488730</name>
</gene>
<proteinExistence type="predicted"/>
<evidence type="ECO:0000313" key="2">
    <source>
        <dbReference type="Proteomes" id="UP000886523"/>
    </source>
</evidence>
<dbReference type="EMBL" id="MU129075">
    <property type="protein sequence ID" value="KAF9507673.1"/>
    <property type="molecule type" value="Genomic_DNA"/>
</dbReference>
<organism evidence="1 2">
    <name type="scientific">Hydnum rufescens UP504</name>
    <dbReference type="NCBI Taxonomy" id="1448309"/>
    <lineage>
        <taxon>Eukaryota</taxon>
        <taxon>Fungi</taxon>
        <taxon>Dikarya</taxon>
        <taxon>Basidiomycota</taxon>
        <taxon>Agaricomycotina</taxon>
        <taxon>Agaricomycetes</taxon>
        <taxon>Cantharellales</taxon>
        <taxon>Hydnaceae</taxon>
        <taxon>Hydnum</taxon>
    </lineage>
</organism>
<reference evidence="1" key="1">
    <citation type="journal article" date="2020" name="Nat. Commun.">
        <title>Large-scale genome sequencing of mycorrhizal fungi provides insights into the early evolution of symbiotic traits.</title>
        <authorList>
            <person name="Miyauchi S."/>
            <person name="Kiss E."/>
            <person name="Kuo A."/>
            <person name="Drula E."/>
            <person name="Kohler A."/>
            <person name="Sanchez-Garcia M."/>
            <person name="Morin E."/>
            <person name="Andreopoulos B."/>
            <person name="Barry K.W."/>
            <person name="Bonito G."/>
            <person name="Buee M."/>
            <person name="Carver A."/>
            <person name="Chen C."/>
            <person name="Cichocki N."/>
            <person name="Clum A."/>
            <person name="Culley D."/>
            <person name="Crous P.W."/>
            <person name="Fauchery L."/>
            <person name="Girlanda M."/>
            <person name="Hayes R.D."/>
            <person name="Keri Z."/>
            <person name="LaButti K."/>
            <person name="Lipzen A."/>
            <person name="Lombard V."/>
            <person name="Magnuson J."/>
            <person name="Maillard F."/>
            <person name="Murat C."/>
            <person name="Nolan M."/>
            <person name="Ohm R.A."/>
            <person name="Pangilinan J."/>
            <person name="Pereira M.F."/>
            <person name="Perotto S."/>
            <person name="Peter M."/>
            <person name="Pfister S."/>
            <person name="Riley R."/>
            <person name="Sitrit Y."/>
            <person name="Stielow J.B."/>
            <person name="Szollosi G."/>
            <person name="Zifcakova L."/>
            <person name="Stursova M."/>
            <person name="Spatafora J.W."/>
            <person name="Tedersoo L."/>
            <person name="Vaario L.M."/>
            <person name="Yamada A."/>
            <person name="Yan M."/>
            <person name="Wang P."/>
            <person name="Xu J."/>
            <person name="Bruns T."/>
            <person name="Baldrian P."/>
            <person name="Vilgalys R."/>
            <person name="Dunand C."/>
            <person name="Henrissat B."/>
            <person name="Grigoriev I.V."/>
            <person name="Hibbett D."/>
            <person name="Nagy L.G."/>
            <person name="Martin F.M."/>
        </authorList>
    </citation>
    <scope>NUCLEOTIDE SEQUENCE</scope>
    <source>
        <strain evidence="1">UP504</strain>
    </source>
</reference>
<accession>A0A9P6AKY8</accession>
<comment type="caution">
    <text evidence="1">The sequence shown here is derived from an EMBL/GenBank/DDBJ whole genome shotgun (WGS) entry which is preliminary data.</text>
</comment>
<sequence>MPSNLRPAVRLVLHASGWNPRTIWFVAELATLATIFQYCRACGGPFSPLAQSADIIVNIHALWIYSDRFPAVAQPTSVNYFLMATKSRKIYGEVENLRSSSRAQCSAVRVPRRPGFRPFQPLAWGARANTVLMLNLTVGDLGLFFSTLATCLATHIQMSLLGFPRVRNDRYSEIFIGTFITNANSTVNGSI</sequence>
<dbReference type="Proteomes" id="UP000886523">
    <property type="component" value="Unassembled WGS sequence"/>
</dbReference>
<dbReference type="AlphaFoldDB" id="A0A9P6AKY8"/>
<evidence type="ECO:0000313" key="1">
    <source>
        <dbReference type="EMBL" id="KAF9507673.1"/>
    </source>
</evidence>
<protein>
    <submittedName>
        <fullName evidence="1">Uncharacterized protein</fullName>
    </submittedName>
</protein>
<name>A0A9P6AKY8_9AGAM</name>